<evidence type="ECO:0000313" key="1">
    <source>
        <dbReference type="EMBL" id="MFD1936701.1"/>
    </source>
</evidence>
<sequence length="190" mass="21565">MNARASFHAMTDSTAADYEIIVSETIEHMAGLPERILAHLRLLSGDHGGFAVDRLTHCLQAATRAQRAGKDDEYVLCALIHDIGDTLGSFNHADVAAAVLKPFVSERNHWMVANHDVFQGRYFFHHLGLDPELRERFRGHEHFEHTVEFCHEFDQTSFDPGYDTLPLEHFAPLVRELMNQPRRSLYLGSG</sequence>
<dbReference type="Proteomes" id="UP001597368">
    <property type="component" value="Unassembled WGS sequence"/>
</dbReference>
<comment type="caution">
    <text evidence="1">The sequence shown here is derived from an EMBL/GenBank/DDBJ whole genome shotgun (WGS) entry which is preliminary data.</text>
</comment>
<reference evidence="2" key="1">
    <citation type="journal article" date="2019" name="Int. J. Syst. Evol. Microbiol.">
        <title>The Global Catalogue of Microorganisms (GCM) 10K type strain sequencing project: providing services to taxonomists for standard genome sequencing and annotation.</title>
        <authorList>
            <consortium name="The Broad Institute Genomics Platform"/>
            <consortium name="The Broad Institute Genome Sequencing Center for Infectious Disease"/>
            <person name="Wu L."/>
            <person name="Ma J."/>
        </authorList>
    </citation>
    <scope>NUCLEOTIDE SEQUENCE [LARGE SCALE GENOMIC DNA]</scope>
    <source>
        <strain evidence="2">ICMP 6774ER</strain>
    </source>
</reference>
<evidence type="ECO:0000313" key="2">
    <source>
        <dbReference type="Proteomes" id="UP001597368"/>
    </source>
</evidence>
<proteinExistence type="predicted"/>
<dbReference type="PANTHER" id="PTHR40202:SF1">
    <property type="entry name" value="HD DOMAIN-CONTAINING PROTEIN"/>
    <property type="match status" value="1"/>
</dbReference>
<gene>
    <name evidence="1" type="ORF">ACFSKW_35045</name>
</gene>
<accession>A0ABW4T793</accession>
<dbReference type="Gene3D" id="1.10.3210.10">
    <property type="entry name" value="Hypothetical protein af1432"/>
    <property type="match status" value="1"/>
</dbReference>
<protein>
    <submittedName>
        <fullName evidence="1">HD domain-containing protein</fullName>
    </submittedName>
</protein>
<dbReference type="EMBL" id="JBHUFV010000051">
    <property type="protein sequence ID" value="MFD1936701.1"/>
    <property type="molecule type" value="Genomic_DNA"/>
</dbReference>
<dbReference type="PANTHER" id="PTHR40202">
    <property type="match status" value="1"/>
</dbReference>
<organism evidence="1 2">
    <name type="scientific">Nonomuraea mangrovi</name>
    <dbReference type="NCBI Taxonomy" id="2316207"/>
    <lineage>
        <taxon>Bacteria</taxon>
        <taxon>Bacillati</taxon>
        <taxon>Actinomycetota</taxon>
        <taxon>Actinomycetes</taxon>
        <taxon>Streptosporangiales</taxon>
        <taxon>Streptosporangiaceae</taxon>
        <taxon>Nonomuraea</taxon>
    </lineage>
</organism>
<keyword evidence="2" id="KW-1185">Reference proteome</keyword>
<dbReference type="InterPro" id="IPR052567">
    <property type="entry name" value="OP_Dioxygenase"/>
</dbReference>
<dbReference type="SUPFAM" id="SSF109604">
    <property type="entry name" value="HD-domain/PDEase-like"/>
    <property type="match status" value="1"/>
</dbReference>
<name>A0ABW4T793_9ACTN</name>
<dbReference type="RefSeq" id="WP_379577222.1">
    <property type="nucleotide sequence ID" value="NZ_JBHUFV010000051.1"/>
</dbReference>